<dbReference type="AlphaFoldDB" id="A0A162QDX4"/>
<dbReference type="EMBL" id="LRGB01000341">
    <property type="protein sequence ID" value="KZS19607.1"/>
    <property type="molecule type" value="Genomic_DNA"/>
</dbReference>
<proteinExistence type="predicted"/>
<comment type="caution">
    <text evidence="3">The sequence shown here is derived from an EMBL/GenBank/DDBJ whole genome shotgun (WGS) entry which is preliminary data.</text>
</comment>
<keyword evidence="2" id="KW-1133">Transmembrane helix</keyword>
<protein>
    <submittedName>
        <fullName evidence="3">Uncharacterized protein</fullName>
    </submittedName>
</protein>
<dbReference type="STRING" id="35525.A0A162QDX4"/>
<evidence type="ECO:0000313" key="4">
    <source>
        <dbReference type="Proteomes" id="UP000076858"/>
    </source>
</evidence>
<dbReference type="Proteomes" id="UP000076858">
    <property type="component" value="Unassembled WGS sequence"/>
</dbReference>
<accession>A0A162QDX4</accession>
<feature type="compositionally biased region" description="Basic residues" evidence="1">
    <location>
        <begin position="31"/>
        <end position="40"/>
    </location>
</feature>
<dbReference type="CDD" id="cd09272">
    <property type="entry name" value="RNase_HI_RT_Ty1"/>
    <property type="match status" value="1"/>
</dbReference>
<sequence>MSIDSRVQVCATRDDEFFLNEGPDQDEVVRKPRSKGKRLKSPVPPLPLPSRSPSRVGSNRSGSLSCAHSRSSTRSRSPLPRTADPGSKVFNVPLSKSRQVRQWVVQGLSNEESKRLRSKYTLAFERNFELLCPKLDETMICFWKQADDDRSFSSREYEWLFGEKFLNWIIKYADDFEKVKKLAAVAGRLLNPLLVVTGIPALVLASFIAVLLLEATVAERRVVFMNSRIQGTQALSGNQLLSIFHRAVLDVLEYMGSVINFEKSVLDPCQQLEYLGLLIDSILLSLSLPPGKVDAISKIFLDSLGSSKSLQSRKDHGKFFLVADEESRKSLDPSDWMLLSDEFRKLASIWHVDTNLFASAWNAQLPRFVSWLPQPQALAVNAFALNWNKIRRDQADVVLVCPLWQSQVWFPLFLKITASPVVGEEIPVERLEVIRKRFQSHGFSSGVVELGRGEKAKTAFLHKVLSGFQRLLVGKLFSPSRTAGDSYPLTLVCATSERNSSPSTFTMAQNPAESAASIKSKLKKSREKEEECRVVLRLNEEIAKGAEELVNVQVHYRTEKEKMLSGFVGDLLRKIREKEVAENVHVTVPIPNAPKYVVPRHTPTIRCFLPEHLEKPGSYRCTLKIAECEEFMTITNQDRLELLFTQHRCFGCFLPVSVAGQGVITLADCLHPRCCDLCKAGDHHQILCGPRSSYKRLLPKENQTSMWARCHLRCCPYGQDRVWQGPSKFMLKLRALAPFLVQYPFSNQSETHSNMMPVTCRYCGKSNHIEVHCITRLCDELEDRQEKARDKRVSNNRAENTKSSLTTISRLLVSLDAALGIGSQTHKQRIRCQISVHISPAVGALIYLATMSRPDISFAVGQDLALCYGKKEPSPIIGYCDTDYGGIVDDYRLTTGYIFFFKGGPISWASRKQPITAESTAESEYLSANEANKEASWFTQVIVDIAGKEITPIIIKCDNDAAIASSQRPRSHGRLKNIPVKTNLIREHVKTERVKLEFVPSIDQLVEIFTKPLKELDFKKMREWTGLKL</sequence>
<gene>
    <name evidence="3" type="ORF">APZ42_013882</name>
</gene>
<evidence type="ECO:0000256" key="2">
    <source>
        <dbReference type="SAM" id="Phobius"/>
    </source>
</evidence>
<feature type="transmembrane region" description="Helical" evidence="2">
    <location>
        <begin position="189"/>
        <end position="213"/>
    </location>
</feature>
<keyword evidence="4" id="KW-1185">Reference proteome</keyword>
<keyword evidence="2" id="KW-0812">Transmembrane</keyword>
<dbReference type="OrthoDB" id="8188638at2759"/>
<reference evidence="3 4" key="1">
    <citation type="submission" date="2016-03" db="EMBL/GenBank/DDBJ databases">
        <title>EvidentialGene: Evidence-directed Construction of Genes on Genomes.</title>
        <authorList>
            <person name="Gilbert D.G."/>
            <person name="Choi J.-H."/>
            <person name="Mockaitis K."/>
            <person name="Colbourne J."/>
            <person name="Pfrender M."/>
        </authorList>
    </citation>
    <scope>NUCLEOTIDE SEQUENCE [LARGE SCALE GENOMIC DNA]</scope>
    <source>
        <strain evidence="3 4">Xinb3</strain>
        <tissue evidence="3">Complete organism</tissue>
    </source>
</reference>
<dbReference type="PANTHER" id="PTHR11439:SF467">
    <property type="entry name" value="INTEGRASE CATALYTIC DOMAIN-CONTAINING PROTEIN"/>
    <property type="match status" value="1"/>
</dbReference>
<organism evidence="3 4">
    <name type="scientific">Daphnia magna</name>
    <dbReference type="NCBI Taxonomy" id="35525"/>
    <lineage>
        <taxon>Eukaryota</taxon>
        <taxon>Metazoa</taxon>
        <taxon>Ecdysozoa</taxon>
        <taxon>Arthropoda</taxon>
        <taxon>Crustacea</taxon>
        <taxon>Branchiopoda</taxon>
        <taxon>Diplostraca</taxon>
        <taxon>Cladocera</taxon>
        <taxon>Anomopoda</taxon>
        <taxon>Daphniidae</taxon>
        <taxon>Daphnia</taxon>
    </lineage>
</organism>
<dbReference type="PANTHER" id="PTHR11439">
    <property type="entry name" value="GAG-POL-RELATED RETROTRANSPOSON"/>
    <property type="match status" value="1"/>
</dbReference>
<evidence type="ECO:0000313" key="3">
    <source>
        <dbReference type="EMBL" id="KZS19607.1"/>
    </source>
</evidence>
<keyword evidence="2" id="KW-0472">Membrane</keyword>
<name>A0A162QDX4_9CRUS</name>
<evidence type="ECO:0000256" key="1">
    <source>
        <dbReference type="SAM" id="MobiDB-lite"/>
    </source>
</evidence>
<feature type="region of interest" description="Disordered" evidence="1">
    <location>
        <begin position="14"/>
        <end position="90"/>
    </location>
</feature>
<feature type="compositionally biased region" description="Low complexity" evidence="1">
    <location>
        <begin position="63"/>
        <end position="83"/>
    </location>
</feature>